<dbReference type="PANTHER" id="PTHR36565:SF1">
    <property type="entry name" value="UPF0332 PROTEIN TM_1000"/>
    <property type="match status" value="1"/>
</dbReference>
<dbReference type="AlphaFoldDB" id="A0A2H4VNA4"/>
<keyword evidence="4" id="KW-1185">Reference proteome</keyword>
<accession>A0A2H4VNA4</accession>
<sequence length="124" mass="13942">MDDVQILMGNAHHKLKVAKNLLGNGFYGDAVSRAYYAMFFAARALLSKKNMYPKTHRGLISQFGLELVKTGKFDNKVFDILNRAQEDREEADYGLLPEIGKKEAEIIISGAEAFLAECETNLRK</sequence>
<dbReference type="Pfam" id="PF05168">
    <property type="entry name" value="HEPN"/>
    <property type="match status" value="1"/>
</dbReference>
<feature type="domain" description="HEPN" evidence="2">
    <location>
        <begin position="5"/>
        <end position="119"/>
    </location>
</feature>
<comment type="similarity">
    <text evidence="1">Belongs to the UPF0332 family.</text>
</comment>
<dbReference type="KEGG" id="msub:BK009_02095"/>
<evidence type="ECO:0000259" key="2">
    <source>
        <dbReference type="Pfam" id="PF05168"/>
    </source>
</evidence>
<evidence type="ECO:0000313" key="3">
    <source>
        <dbReference type="EMBL" id="AUB59574.1"/>
    </source>
</evidence>
<proteinExistence type="inferred from homology"/>
<gene>
    <name evidence="3" type="ORF">BK009_02095</name>
</gene>
<dbReference type="SUPFAM" id="SSF81593">
    <property type="entry name" value="Nucleotidyltransferase substrate binding subunit/domain"/>
    <property type="match status" value="1"/>
</dbReference>
<dbReference type="PANTHER" id="PTHR36565">
    <property type="entry name" value="UPF0332 PROTEIN TM_1000"/>
    <property type="match status" value="1"/>
</dbReference>
<organism evidence="3 4">
    <name type="scientific">Methanobacterium subterraneum</name>
    <dbReference type="NCBI Taxonomy" id="59277"/>
    <lineage>
        <taxon>Archaea</taxon>
        <taxon>Methanobacteriati</taxon>
        <taxon>Methanobacteriota</taxon>
        <taxon>Methanomada group</taxon>
        <taxon>Methanobacteria</taxon>
        <taxon>Methanobacteriales</taxon>
        <taxon>Methanobacteriaceae</taxon>
        <taxon>Methanobacterium</taxon>
    </lineage>
</organism>
<evidence type="ECO:0000313" key="4">
    <source>
        <dbReference type="Proteomes" id="UP000232631"/>
    </source>
</evidence>
<dbReference type="InterPro" id="IPR007842">
    <property type="entry name" value="HEPN_dom"/>
</dbReference>
<protein>
    <recommendedName>
        <fullName evidence="2">HEPN domain-containing protein</fullName>
    </recommendedName>
</protein>
<name>A0A2H4VNA4_9EURY</name>
<dbReference type="Proteomes" id="UP000232631">
    <property type="component" value="Chromosome"/>
</dbReference>
<dbReference type="EMBL" id="CP017768">
    <property type="protein sequence ID" value="AUB59574.1"/>
    <property type="molecule type" value="Genomic_DNA"/>
</dbReference>
<dbReference type="InterPro" id="IPR052226">
    <property type="entry name" value="UPF0332_toxin"/>
</dbReference>
<reference evidence="3 4" key="1">
    <citation type="submission" date="2016-10" db="EMBL/GenBank/DDBJ databases">
        <title>Comparative genomics between deep and shallow subseafloor isolates.</title>
        <authorList>
            <person name="Ishii S."/>
            <person name="Miller J.R."/>
            <person name="Sutton G."/>
            <person name="Suzuki S."/>
            <person name="Methe B."/>
            <person name="Inagaki F."/>
            <person name="Imachi H."/>
        </authorList>
    </citation>
    <scope>NUCLEOTIDE SEQUENCE [LARGE SCALE GENOMIC DNA]</scope>
    <source>
        <strain evidence="3 4">A8p</strain>
    </source>
</reference>
<dbReference type="Gene3D" id="1.20.120.330">
    <property type="entry name" value="Nucleotidyltransferases domain 2"/>
    <property type="match status" value="1"/>
</dbReference>
<evidence type="ECO:0000256" key="1">
    <source>
        <dbReference type="ARBA" id="ARBA00038248"/>
    </source>
</evidence>